<protein>
    <submittedName>
        <fullName evidence="4">Sporulation-specific N-acetylmuramoyl-L-alanine amidase</fullName>
        <ecNumber evidence="4">3.5.1.28</ecNumber>
    </submittedName>
</protein>
<dbReference type="CDD" id="cd02696">
    <property type="entry name" value="MurNAc-LAA"/>
    <property type="match status" value="1"/>
</dbReference>
<dbReference type="Pfam" id="PF01473">
    <property type="entry name" value="Choline_bind_1"/>
    <property type="match status" value="2"/>
</dbReference>
<evidence type="ECO:0000313" key="5">
    <source>
        <dbReference type="Proteomes" id="UP000190890"/>
    </source>
</evidence>
<dbReference type="GO" id="GO:0030288">
    <property type="term" value="C:outer membrane-bounded periplasmic space"/>
    <property type="evidence" value="ECO:0007669"/>
    <property type="project" value="TreeGrafter"/>
</dbReference>
<keyword evidence="4" id="KW-0378">Hydrolase</keyword>
<dbReference type="Pfam" id="PF01520">
    <property type="entry name" value="Amidase_3"/>
    <property type="match status" value="1"/>
</dbReference>
<feature type="domain" description="MurNAc-LAA" evidence="3">
    <location>
        <begin position="66"/>
        <end position="168"/>
    </location>
</feature>
<dbReference type="Pfam" id="PF19085">
    <property type="entry name" value="Choline_bind_2"/>
    <property type="match status" value="1"/>
</dbReference>
<dbReference type="RefSeq" id="WP_077846101.1">
    <property type="nucleotide sequence ID" value="NZ_LZZM01000047.1"/>
</dbReference>
<dbReference type="AlphaFoldDB" id="A0A1S8TW37"/>
<gene>
    <name evidence="4" type="primary">cwlC</name>
    <name evidence="4" type="ORF">CLPUN_08230</name>
</gene>
<dbReference type="SUPFAM" id="SSF69360">
    <property type="entry name" value="Cell wall binding repeat"/>
    <property type="match status" value="1"/>
</dbReference>
<dbReference type="GO" id="GO:0008745">
    <property type="term" value="F:N-acetylmuramoyl-L-alanine amidase activity"/>
    <property type="evidence" value="ECO:0007669"/>
    <property type="project" value="UniProtKB-EC"/>
</dbReference>
<keyword evidence="1" id="KW-0677">Repeat</keyword>
<dbReference type="InterPro" id="IPR050695">
    <property type="entry name" value="N-acetylmuramoyl_amidase_3"/>
</dbReference>
<dbReference type="STRING" id="29367.CLPUN_08230"/>
<dbReference type="InterPro" id="IPR018337">
    <property type="entry name" value="Cell_wall/Cho-bd_repeat"/>
</dbReference>
<dbReference type="Proteomes" id="UP000190890">
    <property type="component" value="Unassembled WGS sequence"/>
</dbReference>
<dbReference type="EMBL" id="LZZM01000047">
    <property type="protein sequence ID" value="OOM81829.1"/>
    <property type="molecule type" value="Genomic_DNA"/>
</dbReference>
<dbReference type="PANTHER" id="PTHR30404:SF8">
    <property type="entry name" value="AUTOLYSIN PH-RELATED"/>
    <property type="match status" value="1"/>
</dbReference>
<comment type="caution">
    <text evidence="4">The sequence shown here is derived from an EMBL/GenBank/DDBJ whole genome shotgun (WGS) entry which is preliminary data.</text>
</comment>
<sequence>MIIALDYGHCLSGADTGAQGNGYKEQECTREIGTLVKTRLEALEHTVIEVAPDSASSVSSSLNARVNNSPRNADLFVSIHLNAGGGVGTEVFTYGARELQGARNILNNIVSLGFVNRGIKDGSKLYVVKGPSCPSMLIELCFIDTYSDMVKYAANKENLANAIVSGIIGSEFIPGESSYINAPKNECKLGWNQNSTGWWYCTDIANYCYYKDTWKLIDGEWYLFDSDGYAKHDTWTKYKDKWYYLKESCIMAKSHWIWIDGECYCFDQDGVMYENCITPDGYRVDEYGAWVK</sequence>
<accession>A0A1S8TW37</accession>
<name>A0A1S8TW37_9CLOT</name>
<dbReference type="Gene3D" id="3.40.630.40">
    <property type="entry name" value="Zn-dependent exopeptidases"/>
    <property type="match status" value="1"/>
</dbReference>
<proteinExistence type="predicted"/>
<dbReference type="GO" id="GO:0009253">
    <property type="term" value="P:peptidoglycan catabolic process"/>
    <property type="evidence" value="ECO:0007669"/>
    <property type="project" value="InterPro"/>
</dbReference>
<organism evidence="4 5">
    <name type="scientific">Clostridium puniceum</name>
    <dbReference type="NCBI Taxonomy" id="29367"/>
    <lineage>
        <taxon>Bacteria</taxon>
        <taxon>Bacillati</taxon>
        <taxon>Bacillota</taxon>
        <taxon>Clostridia</taxon>
        <taxon>Eubacteriales</taxon>
        <taxon>Clostridiaceae</taxon>
        <taxon>Clostridium</taxon>
    </lineage>
</organism>
<dbReference type="PROSITE" id="PS51170">
    <property type="entry name" value="CW"/>
    <property type="match status" value="1"/>
</dbReference>
<evidence type="ECO:0000256" key="1">
    <source>
        <dbReference type="ARBA" id="ARBA00022737"/>
    </source>
</evidence>
<evidence type="ECO:0000256" key="2">
    <source>
        <dbReference type="PROSITE-ProRule" id="PRU00591"/>
    </source>
</evidence>
<dbReference type="SUPFAM" id="SSF53187">
    <property type="entry name" value="Zn-dependent exopeptidases"/>
    <property type="match status" value="1"/>
</dbReference>
<dbReference type="SMART" id="SM00646">
    <property type="entry name" value="Ami_3"/>
    <property type="match status" value="1"/>
</dbReference>
<dbReference type="OrthoDB" id="5344211at2"/>
<evidence type="ECO:0000313" key="4">
    <source>
        <dbReference type="EMBL" id="OOM81829.1"/>
    </source>
</evidence>
<dbReference type="Gene3D" id="2.10.270.10">
    <property type="entry name" value="Cholin Binding"/>
    <property type="match status" value="1"/>
</dbReference>
<feature type="repeat" description="Cell wall-binding" evidence="2">
    <location>
        <begin position="211"/>
        <end position="230"/>
    </location>
</feature>
<dbReference type="EC" id="3.5.1.28" evidence="4"/>
<keyword evidence="5" id="KW-1185">Reference proteome</keyword>
<evidence type="ECO:0000259" key="3">
    <source>
        <dbReference type="SMART" id="SM00646"/>
    </source>
</evidence>
<dbReference type="InterPro" id="IPR002508">
    <property type="entry name" value="MurNAc-LAA_cat"/>
</dbReference>
<dbReference type="PANTHER" id="PTHR30404">
    <property type="entry name" value="N-ACETYLMURAMOYL-L-ALANINE AMIDASE"/>
    <property type="match status" value="1"/>
</dbReference>
<reference evidence="4 5" key="1">
    <citation type="submission" date="2016-05" db="EMBL/GenBank/DDBJ databases">
        <title>Microbial solvent formation.</title>
        <authorList>
            <person name="Poehlein A."/>
            <person name="Montoya Solano J.D."/>
            <person name="Flitsch S."/>
            <person name="Krabben P."/>
            <person name="Duerre P."/>
            <person name="Daniel R."/>
        </authorList>
    </citation>
    <scope>NUCLEOTIDE SEQUENCE [LARGE SCALE GENOMIC DNA]</scope>
    <source>
        <strain evidence="4 5">DSM 2619</strain>
    </source>
</reference>